<sequence length="594" mass="61125">MHTIWTDEEVSELAAALWKSHDMNNGEAPAGGVARQPRQAAAWLGLGVGAAVGATVLGGYGFVRRTPSGVHETSVTAWAAGSVVLLTVGALALIWTARSALTGADLTRRSSLLLTAIVAVAAYALLADRDGLAASTSTAMALLRLSWAVLAIAAILVVAGAVATAGRAAAARLWGNLVPALVIGLVLALVSGASVHARTDTALTATPIDIPAAPTTVGTNVAYALPTKDPSFIAPAGPGFVMLDGDALNGYSGQTGQLRWRLPFAMVGGNCEPSSVRSTGTSAGSVVIAQCLRHKPSSDSSVSEWHAVLTGIDAMTGHLLWTNGDNWRIRSTIVTGPDVIPVVRAGEVGALDPHTGKLWWTKQFDQGECGGNIVGTGDQAQSILYFAVCASPITLHVADGRTGTERTIPIEAPHVGSDIGRTELAAAAGDVVVIAVSSAERDIQEVTLAVDIRTGDTMTVPVKYLRQDRNSFQAGQYPGPVLQLSGGSDGATVYLVAQRRTLRTTTPTSTLDRAIMDGQRWAVVGDQLVTATAVTAAYRSQLATVTLGGTAVGHPSPCGANELGGVIVVPGAVLAVCARTVREEVTGYVITGIH</sequence>
<dbReference type="SUPFAM" id="SSF50998">
    <property type="entry name" value="Quinoprotein alcohol dehydrogenase-like"/>
    <property type="match status" value="1"/>
</dbReference>
<feature type="transmembrane region" description="Helical" evidence="1">
    <location>
        <begin position="75"/>
        <end position="97"/>
    </location>
</feature>
<feature type="transmembrane region" description="Helical" evidence="1">
    <location>
        <begin position="177"/>
        <end position="197"/>
    </location>
</feature>
<comment type="caution">
    <text evidence="2">The sequence shown here is derived from an EMBL/GenBank/DDBJ whole genome shotgun (WGS) entry which is preliminary data.</text>
</comment>
<dbReference type="InterPro" id="IPR011047">
    <property type="entry name" value="Quinoprotein_ADH-like_sf"/>
</dbReference>
<accession>A0A1W9ZZZ1</accession>
<evidence type="ECO:0000313" key="3">
    <source>
        <dbReference type="Proteomes" id="UP000192448"/>
    </source>
</evidence>
<feature type="transmembrane region" description="Helical" evidence="1">
    <location>
        <begin position="41"/>
        <end position="63"/>
    </location>
</feature>
<evidence type="ECO:0000313" key="2">
    <source>
        <dbReference type="EMBL" id="ORA23215.1"/>
    </source>
</evidence>
<reference evidence="2 3" key="1">
    <citation type="submission" date="2017-02" db="EMBL/GenBank/DDBJ databases">
        <title>The new phylogeny of genus Mycobacterium.</title>
        <authorList>
            <person name="Tortoli E."/>
            <person name="Trovato A."/>
            <person name="Cirillo D.M."/>
        </authorList>
    </citation>
    <scope>NUCLEOTIDE SEQUENCE [LARGE SCALE GENOMIC DNA]</scope>
    <source>
        <strain evidence="2 3">RW6</strain>
    </source>
</reference>
<name>A0A1W9ZZZ1_9MYCO</name>
<feature type="transmembrane region" description="Helical" evidence="1">
    <location>
        <begin position="146"/>
        <end position="165"/>
    </location>
</feature>
<evidence type="ECO:0008006" key="4">
    <source>
        <dbReference type="Google" id="ProtNLM"/>
    </source>
</evidence>
<keyword evidence="1" id="KW-1133">Transmembrane helix</keyword>
<evidence type="ECO:0000256" key="1">
    <source>
        <dbReference type="SAM" id="Phobius"/>
    </source>
</evidence>
<gene>
    <name evidence="2" type="ORF">BST13_35505</name>
</gene>
<dbReference type="AlphaFoldDB" id="A0A1W9ZZZ1"/>
<feature type="transmembrane region" description="Helical" evidence="1">
    <location>
        <begin position="109"/>
        <end position="126"/>
    </location>
</feature>
<proteinExistence type="predicted"/>
<dbReference type="Proteomes" id="UP000192448">
    <property type="component" value="Unassembled WGS sequence"/>
</dbReference>
<protein>
    <recommendedName>
        <fullName evidence="4">Pyrrolo-quinoline quinone</fullName>
    </recommendedName>
</protein>
<keyword evidence="1" id="KW-0472">Membrane</keyword>
<keyword evidence="3" id="KW-1185">Reference proteome</keyword>
<keyword evidence="1" id="KW-0812">Transmembrane</keyword>
<organism evidence="2 3">
    <name type="scientific">Mycobacterium aquaticum</name>
    <dbReference type="NCBI Taxonomy" id="1927124"/>
    <lineage>
        <taxon>Bacteria</taxon>
        <taxon>Bacillati</taxon>
        <taxon>Actinomycetota</taxon>
        <taxon>Actinomycetes</taxon>
        <taxon>Mycobacteriales</taxon>
        <taxon>Mycobacteriaceae</taxon>
        <taxon>Mycobacterium</taxon>
    </lineage>
</organism>
<dbReference type="EMBL" id="MVHF01000063">
    <property type="protein sequence ID" value="ORA23215.1"/>
    <property type="molecule type" value="Genomic_DNA"/>
</dbReference>